<evidence type="ECO:0000256" key="1">
    <source>
        <dbReference type="ARBA" id="ARBA00001954"/>
    </source>
</evidence>
<proteinExistence type="predicted"/>
<dbReference type="EMBL" id="AZHX01002866">
    <property type="protein sequence ID" value="ETW92551.1"/>
    <property type="molecule type" value="Genomic_DNA"/>
</dbReference>
<dbReference type="AlphaFoldDB" id="W4L5D2"/>
<dbReference type="Proteomes" id="UP000019140">
    <property type="component" value="Unassembled WGS sequence"/>
</dbReference>
<reference evidence="2 3" key="1">
    <citation type="journal article" date="2014" name="Nature">
        <title>An environmental bacterial taxon with a large and distinct metabolic repertoire.</title>
        <authorList>
            <person name="Wilson M.C."/>
            <person name="Mori T."/>
            <person name="Ruckert C."/>
            <person name="Uria A.R."/>
            <person name="Helf M.J."/>
            <person name="Takada K."/>
            <person name="Gernert C."/>
            <person name="Steffens U.A."/>
            <person name="Heycke N."/>
            <person name="Schmitt S."/>
            <person name="Rinke C."/>
            <person name="Helfrich E.J."/>
            <person name="Brachmann A.O."/>
            <person name="Gurgui C."/>
            <person name="Wakimoto T."/>
            <person name="Kracht M."/>
            <person name="Crusemann M."/>
            <person name="Hentschel U."/>
            <person name="Abe I."/>
            <person name="Matsunaga S."/>
            <person name="Kalinowski J."/>
            <person name="Takeyama H."/>
            <person name="Piel J."/>
        </authorList>
    </citation>
    <scope>NUCLEOTIDE SEQUENCE [LARGE SCALE GENOMIC DNA]</scope>
    <source>
        <strain evidence="3">TSY2</strain>
    </source>
</reference>
<organism evidence="2 3">
    <name type="scientific">Candidatus Entotheonella gemina</name>
    <dbReference type="NCBI Taxonomy" id="1429439"/>
    <lineage>
        <taxon>Bacteria</taxon>
        <taxon>Pseudomonadati</taxon>
        <taxon>Nitrospinota/Tectimicrobiota group</taxon>
        <taxon>Candidatus Tectimicrobiota</taxon>
        <taxon>Candidatus Entotheonellia</taxon>
        <taxon>Candidatus Entotheonellales</taxon>
        <taxon>Candidatus Entotheonellaceae</taxon>
        <taxon>Candidatus Entotheonella</taxon>
    </lineage>
</organism>
<dbReference type="Pfam" id="PF05721">
    <property type="entry name" value="PhyH"/>
    <property type="match status" value="1"/>
</dbReference>
<evidence type="ECO:0008006" key="4">
    <source>
        <dbReference type="Google" id="ProtNLM"/>
    </source>
</evidence>
<accession>W4L5D2</accession>
<dbReference type="HOGENOM" id="CLU_048953_5_0_7"/>
<dbReference type="GO" id="GO:0005506">
    <property type="term" value="F:iron ion binding"/>
    <property type="evidence" value="ECO:0007669"/>
    <property type="project" value="UniProtKB-ARBA"/>
</dbReference>
<feature type="non-terminal residue" evidence="2">
    <location>
        <position position="1"/>
    </location>
</feature>
<dbReference type="PANTHER" id="PTHR20883:SF48">
    <property type="entry name" value="ECTOINE DIOXYGENASE"/>
    <property type="match status" value="1"/>
</dbReference>
<name>W4L5D2_9BACT</name>
<dbReference type="SUPFAM" id="SSF51197">
    <property type="entry name" value="Clavaminate synthase-like"/>
    <property type="match status" value="1"/>
</dbReference>
<comment type="caution">
    <text evidence="2">The sequence shown here is derived from an EMBL/GenBank/DDBJ whole genome shotgun (WGS) entry which is preliminary data.</text>
</comment>
<dbReference type="PANTHER" id="PTHR20883">
    <property type="entry name" value="PHYTANOYL-COA DIOXYGENASE DOMAIN CONTAINING 1"/>
    <property type="match status" value="1"/>
</dbReference>
<sequence length="173" mass="19687">IYVFQSRLVMKTGLTERPFSGFPWHQDFSTWYLIDGMVEPTPVIVAIFVDEVTACNAPIQLIPQSHRYGLITDRDREPEDESYSQIVIHPQRLRELVDEGGITALLGAPGSVLFMHSNLVHASTENISPLRRAFYYVIYDNIDNVCQNTTRSQYRASLDNTPITALPDDCLIR</sequence>
<gene>
    <name evidence="2" type="ORF">ETSY2_53165</name>
</gene>
<evidence type="ECO:0000313" key="3">
    <source>
        <dbReference type="Proteomes" id="UP000019140"/>
    </source>
</evidence>
<dbReference type="InterPro" id="IPR008775">
    <property type="entry name" value="Phytyl_CoA_dOase-like"/>
</dbReference>
<keyword evidence="3" id="KW-1185">Reference proteome</keyword>
<protein>
    <recommendedName>
        <fullName evidence="4">Phytanoyl-CoA dioxygenase</fullName>
    </recommendedName>
</protein>
<dbReference type="GO" id="GO:0016706">
    <property type="term" value="F:2-oxoglutarate-dependent dioxygenase activity"/>
    <property type="evidence" value="ECO:0007669"/>
    <property type="project" value="UniProtKB-ARBA"/>
</dbReference>
<evidence type="ECO:0000313" key="2">
    <source>
        <dbReference type="EMBL" id="ETW92551.1"/>
    </source>
</evidence>
<comment type="cofactor">
    <cofactor evidence="1">
        <name>Fe(2+)</name>
        <dbReference type="ChEBI" id="CHEBI:29033"/>
    </cofactor>
</comment>
<dbReference type="Gene3D" id="2.60.120.620">
    <property type="entry name" value="q2cbj1_9rhob like domain"/>
    <property type="match status" value="1"/>
</dbReference>